<gene>
    <name evidence="1" type="ORF">CLV60_11153</name>
</gene>
<dbReference type="EMBL" id="PYAS01000011">
    <property type="protein sequence ID" value="PSL25602.1"/>
    <property type="molecule type" value="Genomic_DNA"/>
</dbReference>
<accession>A0A2P8FV47</accession>
<proteinExistence type="predicted"/>
<sequence length="50" mass="5613">MRFSVFANESGKICRLRASQKRSSVGRKIRVAVVVCYEALQVSLSHTKTN</sequence>
<comment type="caution">
    <text evidence="1">The sequence shown here is derived from an EMBL/GenBank/DDBJ whole genome shotgun (WGS) entry which is preliminary data.</text>
</comment>
<keyword evidence="2" id="KW-1185">Reference proteome</keyword>
<dbReference type="Proteomes" id="UP000241964">
    <property type="component" value="Unassembled WGS sequence"/>
</dbReference>
<name>A0A2P8FV47_9BACT</name>
<organism evidence="1 2">
    <name type="scientific">Dyadobacter jiangsuensis</name>
    <dbReference type="NCBI Taxonomy" id="1591085"/>
    <lineage>
        <taxon>Bacteria</taxon>
        <taxon>Pseudomonadati</taxon>
        <taxon>Bacteroidota</taxon>
        <taxon>Cytophagia</taxon>
        <taxon>Cytophagales</taxon>
        <taxon>Spirosomataceae</taxon>
        <taxon>Dyadobacter</taxon>
    </lineage>
</organism>
<protein>
    <submittedName>
        <fullName evidence="1">Uncharacterized protein</fullName>
    </submittedName>
</protein>
<dbReference type="AlphaFoldDB" id="A0A2P8FV47"/>
<reference evidence="1 2" key="1">
    <citation type="submission" date="2018-03" db="EMBL/GenBank/DDBJ databases">
        <title>Genomic Encyclopedia of Archaeal and Bacterial Type Strains, Phase II (KMG-II): from individual species to whole genera.</title>
        <authorList>
            <person name="Goeker M."/>
        </authorList>
    </citation>
    <scope>NUCLEOTIDE SEQUENCE [LARGE SCALE GENOMIC DNA]</scope>
    <source>
        <strain evidence="1 2">DSM 29057</strain>
    </source>
</reference>
<evidence type="ECO:0000313" key="1">
    <source>
        <dbReference type="EMBL" id="PSL25602.1"/>
    </source>
</evidence>
<evidence type="ECO:0000313" key="2">
    <source>
        <dbReference type="Proteomes" id="UP000241964"/>
    </source>
</evidence>